<dbReference type="PANTHER" id="PTHR33021">
    <property type="entry name" value="BLUE COPPER PROTEIN"/>
    <property type="match status" value="1"/>
</dbReference>
<accession>A0ABU6V6Z0</accession>
<keyword evidence="4" id="KW-1185">Reference proteome</keyword>
<dbReference type="InterPro" id="IPR008972">
    <property type="entry name" value="Cupredoxin"/>
</dbReference>
<feature type="transmembrane region" description="Helical" evidence="1">
    <location>
        <begin position="156"/>
        <end position="177"/>
    </location>
</feature>
<dbReference type="PROSITE" id="PS51485">
    <property type="entry name" value="PHYTOCYANIN"/>
    <property type="match status" value="1"/>
</dbReference>
<comment type="caution">
    <text evidence="3">The sequence shown here is derived from an EMBL/GenBank/DDBJ whole genome shotgun (WGS) entry which is preliminary data.</text>
</comment>
<gene>
    <name evidence="3" type="ORF">PIB30_008391</name>
</gene>
<organism evidence="3 4">
    <name type="scientific">Stylosanthes scabra</name>
    <dbReference type="NCBI Taxonomy" id="79078"/>
    <lineage>
        <taxon>Eukaryota</taxon>
        <taxon>Viridiplantae</taxon>
        <taxon>Streptophyta</taxon>
        <taxon>Embryophyta</taxon>
        <taxon>Tracheophyta</taxon>
        <taxon>Spermatophyta</taxon>
        <taxon>Magnoliopsida</taxon>
        <taxon>eudicotyledons</taxon>
        <taxon>Gunneridae</taxon>
        <taxon>Pentapetalae</taxon>
        <taxon>rosids</taxon>
        <taxon>fabids</taxon>
        <taxon>Fabales</taxon>
        <taxon>Fabaceae</taxon>
        <taxon>Papilionoideae</taxon>
        <taxon>50 kb inversion clade</taxon>
        <taxon>dalbergioids sensu lato</taxon>
        <taxon>Dalbergieae</taxon>
        <taxon>Pterocarpus clade</taxon>
        <taxon>Stylosanthes</taxon>
    </lineage>
</organism>
<dbReference type="InterPro" id="IPR039391">
    <property type="entry name" value="Phytocyanin-like"/>
</dbReference>
<protein>
    <recommendedName>
        <fullName evidence="2">Phytocyanin domain-containing protein</fullName>
    </recommendedName>
</protein>
<dbReference type="SUPFAM" id="SSF49503">
    <property type="entry name" value="Cupredoxins"/>
    <property type="match status" value="1"/>
</dbReference>
<feature type="domain" description="Phytocyanin" evidence="2">
    <location>
        <begin position="30"/>
        <end position="135"/>
    </location>
</feature>
<dbReference type="Gene3D" id="2.60.40.420">
    <property type="entry name" value="Cupredoxins - blue copper proteins"/>
    <property type="match status" value="1"/>
</dbReference>
<evidence type="ECO:0000313" key="4">
    <source>
        <dbReference type="Proteomes" id="UP001341840"/>
    </source>
</evidence>
<evidence type="ECO:0000259" key="2">
    <source>
        <dbReference type="PROSITE" id="PS51485"/>
    </source>
</evidence>
<reference evidence="3 4" key="1">
    <citation type="journal article" date="2023" name="Plants (Basel)">
        <title>Bridging the Gap: Combining Genomics and Transcriptomics Approaches to Understand Stylosanthes scabra, an Orphan Legume from the Brazilian Caatinga.</title>
        <authorList>
            <person name="Ferreira-Neto J.R.C."/>
            <person name="da Silva M.D."/>
            <person name="Binneck E."/>
            <person name="de Melo N.F."/>
            <person name="da Silva R.H."/>
            <person name="de Melo A.L.T.M."/>
            <person name="Pandolfi V."/>
            <person name="Bustamante F.O."/>
            <person name="Brasileiro-Vidal A.C."/>
            <person name="Benko-Iseppon A.M."/>
        </authorList>
    </citation>
    <scope>NUCLEOTIDE SEQUENCE [LARGE SCALE GENOMIC DNA]</scope>
    <source>
        <tissue evidence="3">Leaves</tissue>
    </source>
</reference>
<dbReference type="EMBL" id="JASCZI010151053">
    <property type="protein sequence ID" value="MED6168038.1"/>
    <property type="molecule type" value="Genomic_DNA"/>
</dbReference>
<dbReference type="InterPro" id="IPR003245">
    <property type="entry name" value="Phytocyanin_dom"/>
</dbReference>
<evidence type="ECO:0000256" key="1">
    <source>
        <dbReference type="SAM" id="Phobius"/>
    </source>
</evidence>
<dbReference type="Proteomes" id="UP001341840">
    <property type="component" value="Unassembled WGS sequence"/>
</dbReference>
<keyword evidence="1" id="KW-1133">Transmembrane helix</keyword>
<keyword evidence="1" id="KW-0812">Transmembrane</keyword>
<sequence length="178" mass="19163">MAELKNNVAIVVARIMIVVAVTVLECTKAEDYVVGGDSIGWTSYPPGGASFYSNWASNHTFKVNDTLVFKFESGSHAVAILTKKNYEECSENETIESYLIGPARVTLNRAGRFYFSCTFSGHCRSGQKLSVEVVTGNSSSAPRKAPSTSVPASSSASLASTSLFSFFTTIAFNILFLL</sequence>
<evidence type="ECO:0000313" key="3">
    <source>
        <dbReference type="EMBL" id="MED6168038.1"/>
    </source>
</evidence>
<name>A0ABU6V6Z0_9FABA</name>
<keyword evidence="1" id="KW-0472">Membrane</keyword>
<dbReference type="PANTHER" id="PTHR33021:SF546">
    <property type="entry name" value="PLASTOCYANIN-LIKE DOMAIN PROTEIN"/>
    <property type="match status" value="1"/>
</dbReference>
<dbReference type="Pfam" id="PF02298">
    <property type="entry name" value="Cu_bind_like"/>
    <property type="match status" value="1"/>
</dbReference>
<proteinExistence type="predicted"/>